<feature type="domain" description="SLH" evidence="2">
    <location>
        <begin position="158"/>
        <end position="212"/>
    </location>
</feature>
<accession>A0A4V3D5N9</accession>
<protein>
    <submittedName>
        <fullName evidence="3">S-layer family protein</fullName>
    </submittedName>
</protein>
<feature type="domain" description="SLH" evidence="2">
    <location>
        <begin position="26"/>
        <end position="86"/>
    </location>
</feature>
<keyword evidence="1" id="KW-0732">Signal</keyword>
<dbReference type="AlphaFoldDB" id="A0A4V3D5N9"/>
<proteinExistence type="predicted"/>
<comment type="caution">
    <text evidence="3">The sequence shown here is derived from an EMBL/GenBank/DDBJ whole genome shotgun (WGS) entry which is preliminary data.</text>
</comment>
<dbReference type="OrthoDB" id="5845122at2"/>
<dbReference type="RefSeq" id="WP_133580000.1">
    <property type="nucleotide sequence ID" value="NZ_SNYJ01000005.1"/>
</dbReference>
<gene>
    <name evidence="3" type="ORF">EV213_105153</name>
</gene>
<feature type="domain" description="SLH" evidence="2">
    <location>
        <begin position="87"/>
        <end position="150"/>
    </location>
</feature>
<dbReference type="Pfam" id="PF00395">
    <property type="entry name" value="SLH"/>
    <property type="match status" value="2"/>
</dbReference>
<name>A0A4V3D5N9_9BACI</name>
<sequence>MPLPSEEDDGEVKVAVADSGTVFLYEGTETLSLPEAHWAKNSIQEFAQKRIIPVSLQKDFQPDDAASRQSAVSLLVRSLGLFKGNETAPFSDLSTVQGTAGKDIVTAYHYGIVNGNEDGRFAPERTLTRQEFATMMTNAWESRDGSVSFSEKQIEEQLRTYSDGSEVPQWARKSVALALSRGWMNGDGKQRLQGERDVTMAEAIVLLDRMID</sequence>
<evidence type="ECO:0000259" key="2">
    <source>
        <dbReference type="PROSITE" id="PS51272"/>
    </source>
</evidence>
<keyword evidence="4" id="KW-1185">Reference proteome</keyword>
<dbReference type="EMBL" id="SNYJ01000005">
    <property type="protein sequence ID" value="TDQ40807.1"/>
    <property type="molecule type" value="Genomic_DNA"/>
</dbReference>
<dbReference type="Proteomes" id="UP000295632">
    <property type="component" value="Unassembled WGS sequence"/>
</dbReference>
<evidence type="ECO:0000313" key="3">
    <source>
        <dbReference type="EMBL" id="TDQ40807.1"/>
    </source>
</evidence>
<evidence type="ECO:0000256" key="1">
    <source>
        <dbReference type="ARBA" id="ARBA00022729"/>
    </source>
</evidence>
<evidence type="ECO:0000313" key="4">
    <source>
        <dbReference type="Proteomes" id="UP000295632"/>
    </source>
</evidence>
<dbReference type="InterPro" id="IPR001119">
    <property type="entry name" value="SLH_dom"/>
</dbReference>
<dbReference type="PROSITE" id="PS51272">
    <property type="entry name" value="SLH"/>
    <property type="match status" value="3"/>
</dbReference>
<reference evidence="3 4" key="1">
    <citation type="submission" date="2019-03" db="EMBL/GenBank/DDBJ databases">
        <title>Genomic Encyclopedia of Type Strains, Phase IV (KMG-IV): sequencing the most valuable type-strain genomes for metagenomic binning, comparative biology and taxonomic classification.</title>
        <authorList>
            <person name="Goeker M."/>
        </authorList>
    </citation>
    <scope>NUCLEOTIDE SEQUENCE [LARGE SCALE GENOMIC DNA]</scope>
    <source>
        <strain evidence="3 4">DSM 28697</strain>
    </source>
</reference>
<organism evidence="3 4">
    <name type="scientific">Aureibacillus halotolerans</name>
    <dbReference type="NCBI Taxonomy" id="1508390"/>
    <lineage>
        <taxon>Bacteria</taxon>
        <taxon>Bacillati</taxon>
        <taxon>Bacillota</taxon>
        <taxon>Bacilli</taxon>
        <taxon>Bacillales</taxon>
        <taxon>Bacillaceae</taxon>
        <taxon>Aureibacillus</taxon>
    </lineage>
</organism>